<accession>A0AAQ3REE1</accession>
<sequence length="140" mass="15648">MVDEGRWDYANLGFATGVFTMVKIAIGFLHFTIWLSSSGCFLQVASTVAQRLREEADDEQACILVRSSRCPSGSDFGFSSLHVWIANESAKWIVLDLSFIYDRFLIRDELAIELYGLRNEPGLLSDTLAYGGTMDYPDSS</sequence>
<keyword evidence="3" id="KW-1185">Reference proteome</keyword>
<dbReference type="Proteomes" id="UP001374535">
    <property type="component" value="Chromosome 11"/>
</dbReference>
<dbReference type="EMBL" id="CP144690">
    <property type="protein sequence ID" value="WVY92163.1"/>
    <property type="molecule type" value="Genomic_DNA"/>
</dbReference>
<keyword evidence="1" id="KW-0812">Transmembrane</keyword>
<name>A0AAQ3REE1_VIGMU</name>
<feature type="transmembrane region" description="Helical" evidence="1">
    <location>
        <begin position="12"/>
        <end position="35"/>
    </location>
</feature>
<evidence type="ECO:0000313" key="2">
    <source>
        <dbReference type="EMBL" id="WVY92163.1"/>
    </source>
</evidence>
<evidence type="ECO:0000313" key="3">
    <source>
        <dbReference type="Proteomes" id="UP001374535"/>
    </source>
</evidence>
<keyword evidence="1" id="KW-0472">Membrane</keyword>
<protein>
    <submittedName>
        <fullName evidence="2">Uncharacterized protein</fullName>
    </submittedName>
</protein>
<reference evidence="2 3" key="1">
    <citation type="journal article" date="2023" name="Life. Sci Alliance">
        <title>Evolutionary insights into 3D genome organization and epigenetic landscape of Vigna mungo.</title>
        <authorList>
            <person name="Junaid A."/>
            <person name="Singh B."/>
            <person name="Bhatia S."/>
        </authorList>
    </citation>
    <scope>NUCLEOTIDE SEQUENCE [LARGE SCALE GENOMIC DNA]</scope>
    <source>
        <strain evidence="2">Urdbean</strain>
    </source>
</reference>
<organism evidence="2 3">
    <name type="scientific">Vigna mungo</name>
    <name type="common">Black gram</name>
    <name type="synonym">Phaseolus mungo</name>
    <dbReference type="NCBI Taxonomy" id="3915"/>
    <lineage>
        <taxon>Eukaryota</taxon>
        <taxon>Viridiplantae</taxon>
        <taxon>Streptophyta</taxon>
        <taxon>Embryophyta</taxon>
        <taxon>Tracheophyta</taxon>
        <taxon>Spermatophyta</taxon>
        <taxon>Magnoliopsida</taxon>
        <taxon>eudicotyledons</taxon>
        <taxon>Gunneridae</taxon>
        <taxon>Pentapetalae</taxon>
        <taxon>rosids</taxon>
        <taxon>fabids</taxon>
        <taxon>Fabales</taxon>
        <taxon>Fabaceae</taxon>
        <taxon>Papilionoideae</taxon>
        <taxon>50 kb inversion clade</taxon>
        <taxon>NPAAA clade</taxon>
        <taxon>indigoferoid/millettioid clade</taxon>
        <taxon>Phaseoleae</taxon>
        <taxon>Vigna</taxon>
    </lineage>
</organism>
<evidence type="ECO:0000256" key="1">
    <source>
        <dbReference type="SAM" id="Phobius"/>
    </source>
</evidence>
<proteinExistence type="predicted"/>
<gene>
    <name evidence="2" type="ORF">V8G54_037677</name>
</gene>
<keyword evidence="1" id="KW-1133">Transmembrane helix</keyword>
<dbReference type="AlphaFoldDB" id="A0AAQ3REE1"/>